<dbReference type="Pfam" id="PF23636">
    <property type="entry name" value="DUF7144"/>
    <property type="match status" value="1"/>
</dbReference>
<evidence type="ECO:0000313" key="3">
    <source>
        <dbReference type="EMBL" id="QSE91573.1"/>
    </source>
</evidence>
<protein>
    <recommendedName>
        <fullName evidence="2">DUF7144 domain-containing protein</fullName>
    </recommendedName>
</protein>
<organism evidence="3 4">
    <name type="scientific">Rhodococcus pseudokoreensis</name>
    <dbReference type="NCBI Taxonomy" id="2811421"/>
    <lineage>
        <taxon>Bacteria</taxon>
        <taxon>Bacillati</taxon>
        <taxon>Actinomycetota</taxon>
        <taxon>Actinomycetes</taxon>
        <taxon>Mycobacteriales</taxon>
        <taxon>Nocardiaceae</taxon>
        <taxon>Rhodococcus</taxon>
    </lineage>
</organism>
<keyword evidence="4" id="KW-1185">Reference proteome</keyword>
<feature type="transmembrane region" description="Helical" evidence="1">
    <location>
        <begin position="21"/>
        <end position="42"/>
    </location>
</feature>
<proteinExistence type="predicted"/>
<dbReference type="InterPro" id="IPR055568">
    <property type="entry name" value="DUF7144"/>
</dbReference>
<accession>A0A974W5D8</accession>
<feature type="transmembrane region" description="Helical" evidence="1">
    <location>
        <begin position="62"/>
        <end position="83"/>
    </location>
</feature>
<evidence type="ECO:0000313" key="4">
    <source>
        <dbReference type="Proteomes" id="UP000662986"/>
    </source>
</evidence>
<dbReference type="EMBL" id="CP070619">
    <property type="protein sequence ID" value="QSE91573.1"/>
    <property type="molecule type" value="Genomic_DNA"/>
</dbReference>
<reference evidence="3 4" key="1">
    <citation type="journal article" date="2021" name="Microbiol. Resour. Announc.">
        <title>Complete Genome Sequences of Two Rhodococcus sp. Strains with Large and Linear Chromosomes, Isolated from Apple Rhizosphere.</title>
        <authorList>
            <person name="Benning S."/>
            <person name="Brugnone N."/>
            <person name="Siani R."/>
            <person name="Kublik S."/>
            <person name="Schloter M."/>
            <person name="Rad V."/>
        </authorList>
    </citation>
    <scope>NUCLEOTIDE SEQUENCE [LARGE SCALE GENOMIC DNA]</scope>
    <source>
        <strain evidence="3 4">R79</strain>
    </source>
</reference>
<feature type="transmembrane region" description="Helical" evidence="1">
    <location>
        <begin position="90"/>
        <end position="107"/>
    </location>
</feature>
<feature type="domain" description="DUF7144" evidence="2">
    <location>
        <begin position="23"/>
        <end position="132"/>
    </location>
</feature>
<gene>
    <name evidence="3" type="ORF">JWS13_24530</name>
</gene>
<evidence type="ECO:0000259" key="2">
    <source>
        <dbReference type="Pfam" id="PF23636"/>
    </source>
</evidence>
<feature type="transmembrane region" description="Helical" evidence="1">
    <location>
        <begin position="113"/>
        <end position="131"/>
    </location>
</feature>
<keyword evidence="1" id="KW-1133">Transmembrane helix</keyword>
<dbReference type="Proteomes" id="UP000662986">
    <property type="component" value="Chromosome"/>
</dbReference>
<reference evidence="3 4" key="2">
    <citation type="journal article" date="2022" name="Arch. Microbiol.">
        <title>Rhodococcus pseudokoreensis sp. nov. isolated from the rhizosphere of young M26 apple rootstocks.</title>
        <authorList>
            <person name="Kampfer P."/>
            <person name="Glaeser S.P."/>
            <person name="Blom J."/>
            <person name="Wolf J."/>
            <person name="Benning S."/>
            <person name="Schloter M."/>
            <person name="Neumann-Schaal M."/>
        </authorList>
    </citation>
    <scope>NUCLEOTIDE SEQUENCE [LARGE SCALE GENOMIC DNA]</scope>
    <source>
        <strain evidence="3 4">R79</strain>
    </source>
</reference>
<dbReference type="RefSeq" id="WP_206007996.1">
    <property type="nucleotide sequence ID" value="NZ_CP070619.1"/>
</dbReference>
<keyword evidence="1" id="KW-0472">Membrane</keyword>
<keyword evidence="1" id="KW-0812">Transmembrane</keyword>
<sequence>MTSIADPTPPAAGPARTSPQLGAAVLLVTVGVLEILQGLSAVSKDEVFVVEAGYTYEFDVTSWGWTHIVLGALVAAAGVALLAGVTWARGAAFVICGLSIVVNFLWLPYYPMWAITLIALDAVVIWAVAAWHPQRERV</sequence>
<evidence type="ECO:0000256" key="1">
    <source>
        <dbReference type="SAM" id="Phobius"/>
    </source>
</evidence>
<name>A0A974W5D8_9NOCA</name>